<name>A0A9P8RR56_9PEZI</name>
<gene>
    <name evidence="1" type="ORF">GP486_003061</name>
</gene>
<comment type="caution">
    <text evidence="1">The sequence shown here is derived from an EMBL/GenBank/DDBJ whole genome shotgun (WGS) entry which is preliminary data.</text>
</comment>
<sequence>MKPSLLLSLHSLVSKIHPPLPLNPRESERLLLLLTSSFRRHLNREYPSLRADELQDQFLDEPGGDGTRKRLHQDVIARPRSAKLMSSAAANHHFVSILTSPLFTKPVHSLPPGYLGEGKRKHNLKDLRRIMDDPMGVFEENVALGTATIHMAAVCLRILMKEILSSPVLSVKDGMAQSGAGTKVLRWMWSSGLSASNEFLADHNFVGALIPFLVAEGHSDVAWAWMNRSFPADMTQNPVPNKGYSKHSATAHHGFLLSTLIKAEMKYGGGVDSAIEILRRAVDQAESILVSCGSTRESLDMKAIRALLAPAGMALYRRCKHLLSSKDLSPKALDALLAVIPKLSQNHELHRAWLRMYHPTEPTTEPALKLLRSAARVGGRLREGVQSERFRTIWIKFGLEAARLLLKEKKWEDGAEVMSILQVSFPEELGLRHAAGAATSGGDAETDEQINLRLLEGLDAALGWKQS</sequence>
<dbReference type="EMBL" id="JAGHQM010000384">
    <property type="protein sequence ID" value="KAH0562238.1"/>
    <property type="molecule type" value="Genomic_DNA"/>
</dbReference>
<evidence type="ECO:0000313" key="2">
    <source>
        <dbReference type="Proteomes" id="UP000750711"/>
    </source>
</evidence>
<organism evidence="1 2">
    <name type="scientific">Trichoglossum hirsutum</name>
    <dbReference type="NCBI Taxonomy" id="265104"/>
    <lineage>
        <taxon>Eukaryota</taxon>
        <taxon>Fungi</taxon>
        <taxon>Dikarya</taxon>
        <taxon>Ascomycota</taxon>
        <taxon>Pezizomycotina</taxon>
        <taxon>Geoglossomycetes</taxon>
        <taxon>Geoglossales</taxon>
        <taxon>Geoglossaceae</taxon>
        <taxon>Trichoglossum</taxon>
    </lineage>
</organism>
<reference evidence="1" key="1">
    <citation type="submission" date="2021-03" db="EMBL/GenBank/DDBJ databases">
        <title>Comparative genomics and phylogenomic investigation of the class Geoglossomycetes provide insights into ecological specialization and systematics.</title>
        <authorList>
            <person name="Melie T."/>
            <person name="Pirro S."/>
            <person name="Miller A.N."/>
            <person name="Quandt A."/>
        </authorList>
    </citation>
    <scope>NUCLEOTIDE SEQUENCE</scope>
    <source>
        <strain evidence="1">CAQ_001_2017</strain>
    </source>
</reference>
<proteinExistence type="predicted"/>
<protein>
    <submittedName>
        <fullName evidence="1">Uncharacterized protein</fullName>
    </submittedName>
</protein>
<dbReference type="AlphaFoldDB" id="A0A9P8RR56"/>
<accession>A0A9P8RR56</accession>
<keyword evidence="2" id="KW-1185">Reference proteome</keyword>
<evidence type="ECO:0000313" key="1">
    <source>
        <dbReference type="EMBL" id="KAH0562238.1"/>
    </source>
</evidence>
<dbReference type="Proteomes" id="UP000750711">
    <property type="component" value="Unassembled WGS sequence"/>
</dbReference>